<dbReference type="EnsemblMetazoa" id="GBRI006633-RA">
    <property type="protein sequence ID" value="GBRI006633-PA"/>
    <property type="gene ID" value="GBRI006633"/>
</dbReference>
<reference evidence="2" key="2">
    <citation type="submission" date="2020-05" db="UniProtKB">
        <authorList>
            <consortium name="EnsemblMetazoa"/>
        </authorList>
    </citation>
    <scope>IDENTIFICATION</scope>
    <source>
        <strain evidence="2">IAEA</strain>
    </source>
</reference>
<proteinExistence type="predicted"/>
<keyword evidence="3" id="KW-1185">Reference proteome</keyword>
<keyword evidence="1" id="KW-0812">Transmembrane</keyword>
<accession>A0A1A9W519</accession>
<dbReference type="Proteomes" id="UP000091820">
    <property type="component" value="Unassembled WGS sequence"/>
</dbReference>
<evidence type="ECO:0000256" key="1">
    <source>
        <dbReference type="SAM" id="Phobius"/>
    </source>
</evidence>
<feature type="transmembrane region" description="Helical" evidence="1">
    <location>
        <begin position="81"/>
        <end position="101"/>
    </location>
</feature>
<dbReference type="AlphaFoldDB" id="A0A1A9W519"/>
<sequence>MRGSSSGSSSSSSSSSSSIVDLLIYMGWMSANLMGGNCEESIMATTLAAEPDQMIIRIGDGWISIAAENPPRNLLCNYVTLMSYTTLVTLVAIGVGVIQLFV</sequence>
<name>A0A1A9W519_9MUSC</name>
<dbReference type="VEuPathDB" id="VectorBase:GBRI006633"/>
<evidence type="ECO:0000313" key="2">
    <source>
        <dbReference type="EnsemblMetazoa" id="GBRI006633-PA"/>
    </source>
</evidence>
<keyword evidence="1" id="KW-0472">Membrane</keyword>
<protein>
    <submittedName>
        <fullName evidence="2">Uncharacterized protein</fullName>
    </submittedName>
</protein>
<organism evidence="2 3">
    <name type="scientific">Glossina brevipalpis</name>
    <dbReference type="NCBI Taxonomy" id="37001"/>
    <lineage>
        <taxon>Eukaryota</taxon>
        <taxon>Metazoa</taxon>
        <taxon>Ecdysozoa</taxon>
        <taxon>Arthropoda</taxon>
        <taxon>Hexapoda</taxon>
        <taxon>Insecta</taxon>
        <taxon>Pterygota</taxon>
        <taxon>Neoptera</taxon>
        <taxon>Endopterygota</taxon>
        <taxon>Diptera</taxon>
        <taxon>Brachycera</taxon>
        <taxon>Muscomorpha</taxon>
        <taxon>Hippoboscoidea</taxon>
        <taxon>Glossinidae</taxon>
        <taxon>Glossina</taxon>
    </lineage>
</organism>
<keyword evidence="1" id="KW-1133">Transmembrane helix</keyword>
<reference evidence="3" key="1">
    <citation type="submission" date="2014-03" db="EMBL/GenBank/DDBJ databases">
        <authorList>
            <person name="Aksoy S."/>
            <person name="Warren W."/>
            <person name="Wilson R.K."/>
        </authorList>
    </citation>
    <scope>NUCLEOTIDE SEQUENCE [LARGE SCALE GENOMIC DNA]</scope>
    <source>
        <strain evidence="3">IAEA</strain>
    </source>
</reference>
<evidence type="ECO:0000313" key="3">
    <source>
        <dbReference type="Proteomes" id="UP000091820"/>
    </source>
</evidence>